<evidence type="ECO:0000259" key="1">
    <source>
        <dbReference type="Pfam" id="PF18863"/>
    </source>
</evidence>
<dbReference type="AlphaFoldDB" id="A0A1Z4JLL1"/>
<reference evidence="2 3" key="1">
    <citation type="submission" date="2017-06" db="EMBL/GenBank/DDBJ databases">
        <title>Genome sequencing of cyanobaciteial culture collection at National Institute for Environmental Studies (NIES).</title>
        <authorList>
            <person name="Hirose Y."/>
            <person name="Shimura Y."/>
            <person name="Fujisawa T."/>
            <person name="Nakamura Y."/>
            <person name="Kawachi M."/>
        </authorList>
    </citation>
    <scope>NUCLEOTIDE SEQUENCE [LARGE SCALE GENOMIC DNA]</scope>
    <source>
        <strain evidence="2 3">NIES-2135</strain>
    </source>
</reference>
<dbReference type="EMBL" id="AP018203">
    <property type="protein sequence ID" value="BAY57642.1"/>
    <property type="molecule type" value="Genomic_DNA"/>
</dbReference>
<proteinExistence type="predicted"/>
<organism evidence="2 3">
    <name type="scientific">Leptolyngbya boryana NIES-2135</name>
    <dbReference type="NCBI Taxonomy" id="1973484"/>
    <lineage>
        <taxon>Bacteria</taxon>
        <taxon>Bacillati</taxon>
        <taxon>Cyanobacteriota</taxon>
        <taxon>Cyanophyceae</taxon>
        <taxon>Leptolyngbyales</taxon>
        <taxon>Leptolyngbyaceae</taxon>
        <taxon>Leptolyngbya group</taxon>
        <taxon>Leptolyngbya</taxon>
    </lineage>
</organism>
<name>A0A1Z4JLL1_LEPBY</name>
<gene>
    <name evidence="2" type="ORF">NIES2135_45120</name>
</gene>
<dbReference type="Proteomes" id="UP000217895">
    <property type="component" value="Chromosome"/>
</dbReference>
<protein>
    <recommendedName>
        <fullName evidence="1">HEPN AbiJ-N-terminal domain-containing protein</fullName>
    </recommendedName>
</protein>
<evidence type="ECO:0000313" key="2">
    <source>
        <dbReference type="EMBL" id="BAY57642.1"/>
    </source>
</evidence>
<dbReference type="Pfam" id="PF18863">
    <property type="entry name" value="AbiJ_NTD4"/>
    <property type="match status" value="1"/>
</dbReference>
<sequence>MLFSQRHGFTSLRKQLQLEDIDQDLRNCLWNAFKISYWDRIESASSGYVTYDSVKNSTFKVLIYAYWHSFFKKPVDSLPERLSSALSLLREYFFSCPWYRVYDFIEFTIAHPKFQYLTPDFPDICNKILEEENAGYRIIAGHVVAIIASTEVEAVEQALASSDAFSGARIHLETAVKLLADRNNPDYRNSIKESISAVESVCQVITANPNATLGKALGILEKQKQLHGSLKEGFSKLYGYTNDSDGIRHALLEEPNVSFSDAKFMLIACSGFVNYLIGKVAELRIELEKDN</sequence>
<keyword evidence="3" id="KW-1185">Reference proteome</keyword>
<feature type="domain" description="HEPN AbiJ-N-terminal" evidence="1">
    <location>
        <begin position="1"/>
        <end position="160"/>
    </location>
</feature>
<dbReference type="InterPro" id="IPR049503">
    <property type="entry name" value="AbiJ_NTD4"/>
</dbReference>
<accession>A0A1Z4JLL1</accession>
<evidence type="ECO:0000313" key="3">
    <source>
        <dbReference type="Proteomes" id="UP000217895"/>
    </source>
</evidence>